<dbReference type="Pfam" id="PF13483">
    <property type="entry name" value="Lactamase_B_3"/>
    <property type="match status" value="1"/>
</dbReference>
<evidence type="ECO:0000313" key="2">
    <source>
        <dbReference type="EMBL" id="AKU97248.1"/>
    </source>
</evidence>
<evidence type="ECO:0000259" key="1">
    <source>
        <dbReference type="SMART" id="SM00849"/>
    </source>
</evidence>
<dbReference type="InterPro" id="IPR036866">
    <property type="entry name" value="RibonucZ/Hydroxyglut_hydro"/>
</dbReference>
<sequence length="306" mass="33347">MALYERLFPRFRPKRELRPQGSGNGWSVRLSWLGTAGFVVETKETTLLVDPFVTRPTFGGLVQRIVPDDLAIARHIPRKVDAILCGHSHYDHVADAPRIAKVTGAKLAGSLSTCAWGRAEGLGEDKLVQVPPTGAVVRFGDVEVRFVPSKHGRIALGRVPLVGEVRQPPVGPQHFWHYRMGGAFGILIRTPELTIYHNGSADLIDAELDGERADVLLACLAGRKGTENYVARLVSALRPRLVIPTHHDAFFAPLERGLFLLPGIDVEGFVSEVYLRAPEASVITPEYHEPICVPAGDARGAVLVAS</sequence>
<dbReference type="RefSeq" id="WP_146648414.1">
    <property type="nucleotide sequence ID" value="NZ_CP012333.1"/>
</dbReference>
<organism evidence="2 3">
    <name type="scientific">Labilithrix luteola</name>
    <dbReference type="NCBI Taxonomy" id="1391654"/>
    <lineage>
        <taxon>Bacteria</taxon>
        <taxon>Pseudomonadati</taxon>
        <taxon>Myxococcota</taxon>
        <taxon>Polyangia</taxon>
        <taxon>Polyangiales</taxon>
        <taxon>Labilitrichaceae</taxon>
        <taxon>Labilithrix</taxon>
    </lineage>
</organism>
<dbReference type="Proteomes" id="UP000064967">
    <property type="component" value="Chromosome"/>
</dbReference>
<dbReference type="SMART" id="SM00849">
    <property type="entry name" value="Lactamase_B"/>
    <property type="match status" value="1"/>
</dbReference>
<name>A0A0K1PUP1_9BACT</name>
<protein>
    <submittedName>
        <fullName evidence="2">Secreted protein</fullName>
    </submittedName>
</protein>
<reference evidence="2 3" key="1">
    <citation type="submission" date="2015-08" db="EMBL/GenBank/DDBJ databases">
        <authorList>
            <person name="Babu N.S."/>
            <person name="Beckwith C.J."/>
            <person name="Beseler K.G."/>
            <person name="Brison A."/>
            <person name="Carone J.V."/>
            <person name="Caskin T.P."/>
            <person name="Diamond M."/>
            <person name="Durham M.E."/>
            <person name="Foxe J.M."/>
            <person name="Go M."/>
            <person name="Henderson B.A."/>
            <person name="Jones I.B."/>
            <person name="McGettigan J.A."/>
            <person name="Micheletti S.J."/>
            <person name="Nasrallah M.E."/>
            <person name="Ortiz D."/>
            <person name="Piller C.R."/>
            <person name="Privatt S.R."/>
            <person name="Schneider S.L."/>
            <person name="Sharp S."/>
            <person name="Smith T.C."/>
            <person name="Stanton J.D."/>
            <person name="Ullery H.E."/>
            <person name="Wilson R.J."/>
            <person name="Serrano M.G."/>
            <person name="Buck G."/>
            <person name="Lee V."/>
            <person name="Wang Y."/>
            <person name="Carvalho R."/>
            <person name="Voegtly L."/>
            <person name="Shi R."/>
            <person name="Duckworth R."/>
            <person name="Johnson A."/>
            <person name="Loviza R."/>
            <person name="Walstead R."/>
            <person name="Shah Z."/>
            <person name="Kiflezghi M."/>
            <person name="Wade K."/>
            <person name="Ball S.L."/>
            <person name="Bradley K.W."/>
            <person name="Asai D.J."/>
            <person name="Bowman C.A."/>
            <person name="Russell D.A."/>
            <person name="Pope W.H."/>
            <person name="Jacobs-Sera D."/>
            <person name="Hendrix R.W."/>
            <person name="Hatfull G.F."/>
        </authorList>
    </citation>
    <scope>NUCLEOTIDE SEQUENCE [LARGE SCALE GENOMIC DNA]</scope>
    <source>
        <strain evidence="2 3">DSM 27648</strain>
    </source>
</reference>
<dbReference type="STRING" id="1391654.AKJ09_03912"/>
<dbReference type="PANTHER" id="PTHR43546:SF3">
    <property type="entry name" value="UPF0173 METAL-DEPENDENT HYDROLASE MJ1163"/>
    <property type="match status" value="1"/>
</dbReference>
<dbReference type="InterPro" id="IPR001279">
    <property type="entry name" value="Metallo-B-lactamas"/>
</dbReference>
<dbReference type="SUPFAM" id="SSF56281">
    <property type="entry name" value="Metallo-hydrolase/oxidoreductase"/>
    <property type="match status" value="1"/>
</dbReference>
<dbReference type="InterPro" id="IPR050114">
    <property type="entry name" value="UPF0173_UPF0282_UlaG_hydrolase"/>
</dbReference>
<dbReference type="AlphaFoldDB" id="A0A0K1PUP1"/>
<evidence type="ECO:0000313" key="3">
    <source>
        <dbReference type="Proteomes" id="UP000064967"/>
    </source>
</evidence>
<proteinExistence type="predicted"/>
<dbReference type="OrthoDB" id="9789133at2"/>
<feature type="domain" description="Metallo-beta-lactamase" evidence="1">
    <location>
        <begin position="34"/>
        <end position="246"/>
    </location>
</feature>
<dbReference type="PANTHER" id="PTHR43546">
    <property type="entry name" value="UPF0173 METAL-DEPENDENT HYDROLASE MJ1163-RELATED"/>
    <property type="match status" value="1"/>
</dbReference>
<accession>A0A0K1PUP1</accession>
<dbReference type="KEGG" id="llu:AKJ09_03912"/>
<gene>
    <name evidence="2" type="ORF">AKJ09_03912</name>
</gene>
<dbReference type="EMBL" id="CP012333">
    <property type="protein sequence ID" value="AKU97248.1"/>
    <property type="molecule type" value="Genomic_DNA"/>
</dbReference>
<keyword evidence="3" id="KW-1185">Reference proteome</keyword>
<dbReference type="Gene3D" id="3.60.15.10">
    <property type="entry name" value="Ribonuclease Z/Hydroxyacylglutathione hydrolase-like"/>
    <property type="match status" value="1"/>
</dbReference>